<reference evidence="3" key="1">
    <citation type="journal article" date="2021" name="Sci. Rep.">
        <title>Diploid genomic architecture of Nitzschia inconspicua, an elite biomass production diatom.</title>
        <authorList>
            <person name="Oliver A."/>
            <person name="Podell S."/>
            <person name="Pinowska A."/>
            <person name="Traller J.C."/>
            <person name="Smith S.R."/>
            <person name="McClure R."/>
            <person name="Beliaev A."/>
            <person name="Bohutskyi P."/>
            <person name="Hill E.A."/>
            <person name="Rabines A."/>
            <person name="Zheng H."/>
            <person name="Allen L.Z."/>
            <person name="Kuo A."/>
            <person name="Grigoriev I.V."/>
            <person name="Allen A.E."/>
            <person name="Hazlebeck D."/>
            <person name="Allen E.E."/>
        </authorList>
    </citation>
    <scope>NUCLEOTIDE SEQUENCE</scope>
    <source>
        <strain evidence="3">Hildebrandi</strain>
    </source>
</reference>
<evidence type="ECO:0000256" key="2">
    <source>
        <dbReference type="SAM" id="Phobius"/>
    </source>
</evidence>
<dbReference type="Proteomes" id="UP000693970">
    <property type="component" value="Unassembled WGS sequence"/>
</dbReference>
<feature type="compositionally biased region" description="Acidic residues" evidence="1">
    <location>
        <begin position="235"/>
        <end position="259"/>
    </location>
</feature>
<keyword evidence="2" id="KW-0472">Membrane</keyword>
<feature type="region of interest" description="Disordered" evidence="1">
    <location>
        <begin position="190"/>
        <end position="399"/>
    </location>
</feature>
<protein>
    <submittedName>
        <fullName evidence="3">Uncharacterized protein</fullName>
    </submittedName>
</protein>
<keyword evidence="2" id="KW-0812">Transmembrane</keyword>
<feature type="compositionally biased region" description="Acidic residues" evidence="1">
    <location>
        <begin position="280"/>
        <end position="298"/>
    </location>
</feature>
<dbReference type="OrthoDB" id="52663at2759"/>
<feature type="compositionally biased region" description="Basic and acidic residues" evidence="1">
    <location>
        <begin position="376"/>
        <end position="392"/>
    </location>
</feature>
<feature type="compositionally biased region" description="Acidic residues" evidence="1">
    <location>
        <begin position="344"/>
        <end position="356"/>
    </location>
</feature>
<accession>A0A9K3M5R0</accession>
<feature type="compositionally biased region" description="Acidic residues" evidence="1">
    <location>
        <begin position="212"/>
        <end position="221"/>
    </location>
</feature>
<feature type="transmembrane region" description="Helical" evidence="2">
    <location>
        <begin position="132"/>
        <end position="151"/>
    </location>
</feature>
<feature type="compositionally biased region" description="Basic residues" evidence="1">
    <location>
        <begin position="196"/>
        <end position="208"/>
    </location>
</feature>
<keyword evidence="2" id="KW-1133">Transmembrane helix</keyword>
<dbReference type="AlphaFoldDB" id="A0A9K3M5R0"/>
<keyword evidence="4" id="KW-1185">Reference proteome</keyword>
<dbReference type="EMBL" id="JAGRRH010000002">
    <property type="protein sequence ID" value="KAG7373596.1"/>
    <property type="molecule type" value="Genomic_DNA"/>
</dbReference>
<evidence type="ECO:0000313" key="3">
    <source>
        <dbReference type="EMBL" id="KAG7373596.1"/>
    </source>
</evidence>
<feature type="transmembrane region" description="Helical" evidence="2">
    <location>
        <begin position="101"/>
        <end position="125"/>
    </location>
</feature>
<name>A0A9K3M5R0_9STRA</name>
<evidence type="ECO:0000313" key="4">
    <source>
        <dbReference type="Proteomes" id="UP000693970"/>
    </source>
</evidence>
<reference evidence="3" key="2">
    <citation type="submission" date="2021-04" db="EMBL/GenBank/DDBJ databases">
        <authorList>
            <person name="Podell S."/>
        </authorList>
    </citation>
    <scope>NUCLEOTIDE SEQUENCE</scope>
    <source>
        <strain evidence="3">Hildebrandi</strain>
    </source>
</reference>
<sequence>MCIYDVYGPCSCPHGRCFTVLAQCFAVGSWITSVLSITTCFYIFIRPIPEEGEPELPREGFGYISRQVGVQEPPAYRQCAWYERDEKELFRGDGMWNAGKAMSLLAVGVGFVVMCLVLCTCCVAFELPTFDGLFWTCLLCFVAQSLTFLSWGSDLCDEYECTWSSGTGMNITAAMMWVWAANMVKSFPEALPPRGSRTRNNNKRRRRPNSQGDDDDDEEDSPYLNRNNKVGFQDEYADEEGEHDNDDEFNEWTEDDDNGNGEYQPSQYPRGYYDENGDWHDDDYEDDGEPQGYYDDDGNWYQQETTDDDNLSPDARHQGESSYDGSYYGEPGDDPLQPASSQYDNDDEDEDEDDDIPTPNVSTTSKRPKYKYSKKSQPEMSKEELEFLRESQRTMNTID</sequence>
<gene>
    <name evidence="3" type="ORF">IV203_034320</name>
</gene>
<feature type="transmembrane region" description="Helical" evidence="2">
    <location>
        <begin position="20"/>
        <end position="45"/>
    </location>
</feature>
<evidence type="ECO:0000256" key="1">
    <source>
        <dbReference type="SAM" id="MobiDB-lite"/>
    </source>
</evidence>
<proteinExistence type="predicted"/>
<comment type="caution">
    <text evidence="3">The sequence shown here is derived from an EMBL/GenBank/DDBJ whole genome shotgun (WGS) entry which is preliminary data.</text>
</comment>
<organism evidence="3 4">
    <name type="scientific">Nitzschia inconspicua</name>
    <dbReference type="NCBI Taxonomy" id="303405"/>
    <lineage>
        <taxon>Eukaryota</taxon>
        <taxon>Sar</taxon>
        <taxon>Stramenopiles</taxon>
        <taxon>Ochrophyta</taxon>
        <taxon>Bacillariophyta</taxon>
        <taxon>Bacillariophyceae</taxon>
        <taxon>Bacillariophycidae</taxon>
        <taxon>Bacillariales</taxon>
        <taxon>Bacillariaceae</taxon>
        <taxon>Nitzschia</taxon>
    </lineage>
</organism>